<evidence type="ECO:0000313" key="8">
    <source>
        <dbReference type="EMBL" id="MFC7386600.1"/>
    </source>
</evidence>
<dbReference type="InterPro" id="IPR045851">
    <property type="entry name" value="AMP-bd_C_sf"/>
</dbReference>
<dbReference type="Gene3D" id="3.40.50.12780">
    <property type="entry name" value="N-terminal domain of ligase-like"/>
    <property type="match status" value="2"/>
</dbReference>
<dbReference type="CDD" id="cd19540">
    <property type="entry name" value="LCL_NRPS-like"/>
    <property type="match status" value="4"/>
</dbReference>
<dbReference type="CDD" id="cd05930">
    <property type="entry name" value="A_NRPS"/>
    <property type="match status" value="3"/>
</dbReference>
<dbReference type="CDD" id="cd17652">
    <property type="entry name" value="A_NRPS_CmdD_like"/>
    <property type="match status" value="1"/>
</dbReference>
<dbReference type="InterPro" id="IPR001242">
    <property type="entry name" value="Condensation_dom"/>
</dbReference>
<protein>
    <submittedName>
        <fullName evidence="8">Non-ribosomal peptide synthase/polyketide synthase</fullName>
    </submittedName>
</protein>
<dbReference type="SUPFAM" id="SSF52777">
    <property type="entry name" value="CoA-dependent acyltransferases"/>
    <property type="match status" value="10"/>
</dbReference>
<dbReference type="InterPro" id="IPR042099">
    <property type="entry name" value="ANL_N_sf"/>
</dbReference>
<dbReference type="NCBIfam" id="TIGR01733">
    <property type="entry name" value="AA-adenyl-dom"/>
    <property type="match status" value="5"/>
</dbReference>
<keyword evidence="9" id="KW-1185">Reference proteome</keyword>
<proteinExistence type="predicted"/>
<dbReference type="InterPro" id="IPR010071">
    <property type="entry name" value="AA_adenyl_dom"/>
</dbReference>
<dbReference type="PANTHER" id="PTHR45527">
    <property type="entry name" value="NONRIBOSOMAL PEPTIDE SYNTHETASE"/>
    <property type="match status" value="1"/>
</dbReference>
<dbReference type="Gene3D" id="3.30.300.30">
    <property type="match status" value="5"/>
</dbReference>
<feature type="domain" description="Carrier" evidence="7">
    <location>
        <begin position="555"/>
        <end position="645"/>
    </location>
</feature>
<keyword evidence="3" id="KW-0597">Phosphoprotein</keyword>
<dbReference type="InterPro" id="IPR000873">
    <property type="entry name" value="AMP-dep_synth/lig_dom"/>
</dbReference>
<dbReference type="Gene3D" id="2.30.38.10">
    <property type="entry name" value="Luciferase, Domain 3"/>
    <property type="match status" value="3"/>
</dbReference>
<dbReference type="SMART" id="SM00823">
    <property type="entry name" value="PKS_PP"/>
    <property type="match status" value="5"/>
</dbReference>
<dbReference type="EMBL" id="JBHTCG010000028">
    <property type="protein sequence ID" value="MFC7386600.1"/>
    <property type="molecule type" value="Genomic_DNA"/>
</dbReference>
<dbReference type="Pfam" id="PF13193">
    <property type="entry name" value="AMP-binding_C"/>
    <property type="match status" value="5"/>
</dbReference>
<evidence type="ECO:0000259" key="7">
    <source>
        <dbReference type="PROSITE" id="PS50075"/>
    </source>
</evidence>
<comment type="cofactor">
    <cofactor evidence="1">
        <name>pantetheine 4'-phosphate</name>
        <dbReference type="ChEBI" id="CHEBI:47942"/>
    </cofactor>
</comment>
<dbReference type="PANTHER" id="PTHR45527:SF1">
    <property type="entry name" value="FATTY ACID SYNTHASE"/>
    <property type="match status" value="1"/>
</dbReference>
<dbReference type="InterPro" id="IPR020845">
    <property type="entry name" value="AMP-binding_CS"/>
</dbReference>
<dbReference type="Gene3D" id="3.30.559.30">
    <property type="entry name" value="Nonribosomal peptide synthetase, condensation domain"/>
    <property type="match status" value="5"/>
</dbReference>
<dbReference type="Gene3D" id="3.40.50.980">
    <property type="match status" value="6"/>
</dbReference>
<name>A0ABW2PEE3_9ACTN</name>
<dbReference type="InterPro" id="IPR006162">
    <property type="entry name" value="Ppantetheine_attach_site"/>
</dbReference>
<dbReference type="InterPro" id="IPR010060">
    <property type="entry name" value="NRPS_synth"/>
</dbReference>
<dbReference type="Pfam" id="PF00550">
    <property type="entry name" value="PP-binding"/>
    <property type="match status" value="5"/>
</dbReference>
<dbReference type="Gene3D" id="3.30.559.10">
    <property type="entry name" value="Chloramphenicol acetyltransferase-like domain"/>
    <property type="match status" value="5"/>
</dbReference>
<gene>
    <name evidence="8" type="ORF">ACFQSB_30640</name>
</gene>
<dbReference type="InterPro" id="IPR009081">
    <property type="entry name" value="PP-bd_ACP"/>
</dbReference>
<keyword evidence="5" id="KW-0045">Antibiotic biosynthesis</keyword>
<feature type="domain" description="Carrier" evidence="7">
    <location>
        <begin position="3715"/>
        <end position="3790"/>
    </location>
</feature>
<dbReference type="Gene3D" id="1.10.1200.10">
    <property type="entry name" value="ACP-like"/>
    <property type="match status" value="5"/>
</dbReference>
<evidence type="ECO:0000256" key="6">
    <source>
        <dbReference type="SAM" id="MobiDB-lite"/>
    </source>
</evidence>
<dbReference type="RefSeq" id="WP_380830320.1">
    <property type="nucleotide sequence ID" value="NZ_JBHTCG010000028.1"/>
</dbReference>
<dbReference type="Pfam" id="PF00501">
    <property type="entry name" value="AMP-binding"/>
    <property type="match status" value="5"/>
</dbReference>
<evidence type="ECO:0000256" key="4">
    <source>
        <dbReference type="ARBA" id="ARBA00022737"/>
    </source>
</evidence>
<dbReference type="NCBIfam" id="NF003417">
    <property type="entry name" value="PRK04813.1"/>
    <property type="match status" value="5"/>
</dbReference>
<evidence type="ECO:0000256" key="5">
    <source>
        <dbReference type="ARBA" id="ARBA00023194"/>
    </source>
</evidence>
<dbReference type="InterPro" id="IPR025110">
    <property type="entry name" value="AMP-bd_C"/>
</dbReference>
<evidence type="ECO:0000256" key="3">
    <source>
        <dbReference type="ARBA" id="ARBA00022553"/>
    </source>
</evidence>
<dbReference type="Pfam" id="PF00668">
    <property type="entry name" value="Condensation"/>
    <property type="match status" value="5"/>
</dbReference>
<organism evidence="8 9">
    <name type="scientific">Sphaerisporangium rhizosphaerae</name>
    <dbReference type="NCBI Taxonomy" id="2269375"/>
    <lineage>
        <taxon>Bacteria</taxon>
        <taxon>Bacillati</taxon>
        <taxon>Actinomycetota</taxon>
        <taxon>Actinomycetes</taxon>
        <taxon>Streptosporangiales</taxon>
        <taxon>Streptosporangiaceae</taxon>
        <taxon>Sphaerisporangium</taxon>
    </lineage>
</organism>
<dbReference type="NCBIfam" id="TIGR01720">
    <property type="entry name" value="NRPS-para261"/>
    <property type="match status" value="1"/>
</dbReference>
<sequence>MAGMLMDQDLLHDPHGDDAARPAEWLPGLFAAQARRTPDAPAVRFAGTELTYAELDRRAGRLASRLAALGAGPERLVAVALPRSADLVVALLAVLKTGAAYLPIDVEYPRDRVAFMLREARPVCVLTGGAAAAAVPDEGPRVLVEELAEDDGEQPWPGEPLLAPAGHPAYVIYTSGSTGRPKGVVIGHGALSDYLLWSLRAYPSLAGESLWHSSVSFDMTVTSLWAPLVAGGCVRVSPLAEDGVPGDAGACTFLKATPSHLPLLDILPERFSPTRELMFGGEALRGEALRGWRERHPGVTVINVYGPTEATVNVAEYRVEPGQRVPDGVLPLGRPMDDTRVHVLDAELRPLPPGEVGELYIAGTGLARGYVNRPGLTAERFVPDPSGVPGERMYRTGDLARWREDGVLEFAGRVDDQIKVRGHRIELGEIEAVIGGHPRVAQVAVIVREDRAGDQRIVAYVTPRADDPNGTDGVDGPNGMGVPNGADGPNGGHAGPAERVKAAVLEHAGAALPAYMVPSAVVVLDALPLTANGKLDRRALPAPPVQAAPGRAPRTAAEELLCRLFADALGIEGADGADGTEGIGGGIGAAGVGVDGNFFELGGHSLLATRLVGMVREAFDVELPLRALFEAPTPEALAGRVATAARGRRPALTARPRPERMPLSAGQRGLWFLHRLEGPSATYNLPLAVRLTGRVDAAALGRAVADVVARHEPLRTLYPDLDGEPYQLALDPGAAVPGLPVVPVTAGGLAAALAAEAARPFAFTREAPFRATLFRLGEREHVLMLVTHHIASDGLSEQPLLDDLAAAYAHRTGRAEAQDAPRIQYADHTLWQRELLGDLDDATSPAARQVAFWRETLAGGPALLELPLDRPRPAVAGNGGARVAFALPEGLHRDLVALARRDGSTVFMVVQAAVAALLTRLGAGTDIPIGTATAGRGDRALDGLVGKFLNTLVLRTDTSGDPGFRELLARVTEADLAAYANADAPYESVVEAVNPVRSLSYHPVFQVMLTFERSLRAPLLGPELSLSVEPTVHTGAAKVDLSFFVREPAEWGGAGEVECALDYATDLFDERSAEVLAARLVRLLEGAVRDPARPIGELDLLTPGERDTLLEEWNATAHPVPDATLPELFEAQAARTPGAAAVECGGEILTYAELDARASRLARLLAGRGVGPERFVAVALPRSASLVVALLAIAKAGGAYLPVDPALPAERVRFMLDDVAPVLTLAAPRDMAALEAEAAALPAGPLDSGPTPANPAFVIYTSGSTGRPKGVVVEHRSLNQYLAWTRHTYHSVAGRALVHSPVSFDLTVTGLFGPLTSGGCAHLVDLDDGDAAAAAMARPDFVKATPSHLPLLIGLPDRFSPSAQLVLGGESLMGEVLDEWRRRHPSATVINEYGPTETTVGCMEYRVEPGDRVPAGVVPIGRPIWNTRLYVLDAALRPVPPGVVGELYIAGDLVSRGYLNRPGLSAERFVADPFAAGTRMYRSGDLARWRPDGQMEFAGRVDHQVKVRGFRIELSEIESVLGEHPRVSSAAVIVREDRPGDQRLVAYVTLTPGEPVDLLGHARAMLPAYMVPSAVVVLDALPLTANSKLDRAALPAPGPAAPVGGSAPRTPQQEIVCGLFAELLGLPQVGTDANFFELGGHSLLVTRLVARVRSVFGVELGVREAFEAPTPAALVERIDLAGRGRSKPEPEPRPERIPLSYAQRGVWFIHRLDEDNPQYNIPTVLRLGGPVDKDALRAAVLDVVGRHEVLRTLIRSEDGEPYQVVLALQDAEIEVAFTGVRPEELKEALAAFGHRSFRLAEQPPIRVGLFSLSEREHVLHLVIHHVACDGWSWRALLRDLAEAYTARLGGAAPAWPPLPVQYADYALWQTRTLGREDDPGSALARQVGHWRAALAGMPELLELPLDRPRPAVASNRGEMVTRHVDAALHRDLVTLAHQAGVTVFMVAHAAFAALLTRMGAGTDLPIGTGLAGRSHENLDDLVGFFVNTMVLRTDTSGDPTFRELLDRVREVDLVAYANQDLPFERLVDVVNPARSLAHHPLFQVSIVLQNYAGAQARMPGLTVSPPDVELEAAKFDLMFFLEEAHEDDPLTGRAPGGMKVGLKFATDLFDRATAEGIAERFCRMLAAMVADPDGRMGAVDILSAGERARLLVEWNDTASSAAPVTMPALFEAQAARTPEAPALVSGERTLTYAELNAAANRLARLLVDRYGAGPESHVAVALPRSVEAVAAVLAVVKTGAAYVPVDPDYPAERIAFMLADTRPSLVITGPAAETGGEVPRLVLDALSDLDGLDGYALGDLTDGERTAPLEPSHPAYVIYTSGSTGRPKGVAVTHHGIAATVASMRERLLVHDGGRVLQLASPSFDVSVMETLMAFGAGGALVVAPPHVRGGDDLAELLSAQRITHAVIPSATLASVPPTPLPHLTTLLTGGDVVGPELVDRWGEGRLMLNGYGPTEATIWATASGALTPGENPPIGSPLCDTRVYVLDAGLRPVAPGVVGELYVAGEGLARGYLRRPALTAERFVADPFGGGRMYRTGDAVRWRADGQLEFVGRVDSQVKVRGFRVELGEIEAALSRHPQVRQAAVIVREDRPGDRRIVAYLVAASAKAPEPGQLRAHVGATLPEYMVPAAFVTLDALPVMPNGKLDRKLLPAPEFATRSGGRAPRTAREEIMCGLFAEILGVPHVGVEDNFFELGGHSLLATRLVSRIRSTLGTELRVRDLFRTPTVAALVDRLRATKDDGPALAPMERPERVPLSYAQQRLWFLHRLEGPSPTFNVPLVLRLSGALSATALSAALADLVERHEALRTVYLDDGGRPYQRIHPAGEARPAFDVVPAGRDELPALMGDALRHTFDLAGDLPVRATLFALGAQEHCLLLLLHHIATDGVSMGTLSRDLSTAYAARLAGTAPDWEPLPVQYADYTLWQAAALGSEADPASPISRQLDHWRDRLAGAPEPLELPADRSRPARRHGTAERVTFQIGAELHWDLIELARRRSATLFMVMHAALAGLLTRLGSGTDITIGTGVAGRADEALDRVVGFFVNMVVLRADTSGDPSFRELLDRVREVDLAAYANADVPFDKVVDALNPARSMSHAPLYQVTLTVDRDMVGGNVRLPGLSVEVDSPDPGSAKFDLWIGLTETYAADGTPTGMEGIVKFATDIFDRATAQGIAERFRRLLGSVAAAPDRRLGEVEVLSPAERTRLLVEWNDTASPVPPATIPALFEAQAARAPEAPALVSGGHVLTYGEVNAVANRLARLLVDRYGAGPESHVAVALPRSAQAAVAVLAVLKTGAAYVPVDPDYPGERIALMLADTAPSLVITGAGAAAALPGEAPRLVLGDLDGVEGLAEYAAHDLADGERTAPLSLSSPAYVIYTSGSTGRPKGVVVTHRGIAASAASQRERLRTRPDSRVLQFAPLSTDTSIFEMLYAFGAGAALVIAPRDVRGGDDLARVLLDGQVTHAVLPPAALASLPVVPLPDLATLLVGTDVLGPELVDRWGEGRLMLNGYGPTETTMWVSASGPLVAGEKPPIGSPLFGTRFYVLDAGLRPVAPGVVGELYIAGEGLARGYLRRPALTAERFVADPFGPGRMYRTGDAVRWRADGQLEFVGRVDDQVKVRGFRVELGEIEAVLTRHPGIAQAAVVVREDRPGDRRIVAYVVAGEPPEGLREFVGKVLPAHMVPSAFVRMDALPLSPNRKIDRRALPAPVYEAGTGRAPRDPREQVVCGLFAEVLGVAEVGVEDNFFELGGHSLLATQLVSRVRSVLAVELPLRELFDNPTVAALCESLDRAAGARPPVRPMPRPERIPLSYAQRRLWFLHRLEGPSPTYNIPLAIRLSGDLDAGALGAAIDDLTGRHEVLRTVFAETDGEVHQTILPAVHTEVTLVDTTERDLPDLLAQDIRYPLDLTGQPPMRAWLYRTGPAEHVLMLLVHHIAGDGMSMMPLAADLVTAYTARHAGQAPEWTPLPVQYADYALWQQETGTEEAEIRFWRDALAGAPEVLELPTDRPRPDVAGHAGTTIPVAIPASAHQGVAALARETGTTVFMVLQAAVAALLSRLGAGTDIPIGTVVAGRSDEALGDLVGFFVNSLVLRTDVSGEPTFRELLTRVRQADLAAYAHAEVPFERVVEAVNPERSMAHTPLFQVMLSLISEGLPRLDLPGLSAGFEPLRGSVAKYDLAFGLREHHAQDGTPAGIGGSLEYATDLFDDATAVALTERLARLIDAVAADPDQRIAQVDLLADQERERLAAGNATAAPIPGETFQELFEAQVARTPGAPALTYGQLTLSYAELNERANRLAHLLMERGAPQQFVAVGLPPSVDAVVSLLAIFKAGAVYLPFDPEHPADRVSAVLNSARPTLLIGSSASAVPIPGVQAPWLLLDQDDTRAALARQPHGDPPARPELRGDGLMYVIFTSGSTGRPKGAMVHQRGMVNHLYAKIEELGIGAGDAVVLNAPLTFDVSVWQMLSALLAGGRTHVVDKDVARDPLELFAEVERAGLTIVEVVPSFMRAGLDAYDSGIPAAAMPTLRWFIVNGEVLSPEICKRWYARFPRAALVNAYGLTECSDDNTHAFITGDVDAQVEHGRLPVGRPLRNNVLHILDDGLRPVPPGLPGDLYIAGTGVGLGYLGEPSRTATRYLPDPYTAEPGARMYRTGDRVRLRADGQLDFLTRVDHQVKIRGNRIELGEVEAALRAAPGVTDAVVIADEPQGGPKRLLGYVVTQDPGASSAALRDHLAATLPDYMVPAALVVLPDLPLTPNGKIDRKALPDPSIAAGEAQGRAPRNAREEILCRLFAEVVGVPSVSLDDGFFQLGGDSIMSLQLVSRARKAGLTISARDVFQNQTVEALAAVARETPGTSAGAARHAATGDLPATPIMHWLRELGGPSDGFNQAMALTVPPGLGEHLEGAVQALLDHHDVLRMRSSAGGASLTIPPVGAVAAADRVRRVDVAGLAEDRVRAVVAEEGEIARSSLSPAAGAMVNAVWFDAGPGRPGLLLLVLHHLAVDGVSWRILVPDLQAAWEALAGGGRPVLDPVPTSFRHWAHTLASLARDAKAAPWDALPAAEPPLGSRELDPRKDAAGAARELTLTLPAADTEPLLTAVPALFHASVNDVLLTGLAIAAGQWRGREELLVDVEAHGREELAEGLDLSRTVGWFTSMYPVHLRTGPIDRRAVLAGGPEVGDALRRVKETLRAIPDNGVGFGLWRYLGGEPRVTPVPQIAFNYLGRFGGGGGAGGDGGGAYWTPASGMPTPVARDPEMPSAHAIELVATAVDRPGGTELSVTWCWPGELFTEREIGALAEEWFTALRGLAAHADRPDAGGYTPSDLSLTLTQDEIDSLEEELMGQ</sequence>
<evidence type="ECO:0000313" key="9">
    <source>
        <dbReference type="Proteomes" id="UP001596496"/>
    </source>
</evidence>
<dbReference type="Proteomes" id="UP001596496">
    <property type="component" value="Unassembled WGS sequence"/>
</dbReference>
<feature type="region of interest" description="Disordered" evidence="6">
    <location>
        <begin position="463"/>
        <end position="495"/>
    </location>
</feature>
<feature type="domain" description="Carrier" evidence="7">
    <location>
        <begin position="2664"/>
        <end position="2739"/>
    </location>
</feature>
<dbReference type="SUPFAM" id="SSF56801">
    <property type="entry name" value="Acetyl-CoA synthetase-like"/>
    <property type="match status" value="5"/>
</dbReference>
<dbReference type="PROSITE" id="PS50075">
    <property type="entry name" value="CARRIER"/>
    <property type="match status" value="5"/>
</dbReference>
<dbReference type="PROSITE" id="PS00455">
    <property type="entry name" value="AMP_BINDING"/>
    <property type="match status" value="5"/>
</dbReference>
<dbReference type="InterPro" id="IPR020806">
    <property type="entry name" value="PKS_PP-bd"/>
</dbReference>
<reference evidence="9" key="1">
    <citation type="journal article" date="2019" name="Int. J. Syst. Evol. Microbiol.">
        <title>The Global Catalogue of Microorganisms (GCM) 10K type strain sequencing project: providing services to taxonomists for standard genome sequencing and annotation.</title>
        <authorList>
            <consortium name="The Broad Institute Genomics Platform"/>
            <consortium name="The Broad Institute Genome Sequencing Center for Infectious Disease"/>
            <person name="Wu L."/>
            <person name="Ma J."/>
        </authorList>
    </citation>
    <scope>NUCLEOTIDE SEQUENCE [LARGE SCALE GENOMIC DNA]</scope>
    <source>
        <strain evidence="9">CECT 7649</strain>
    </source>
</reference>
<evidence type="ECO:0000256" key="1">
    <source>
        <dbReference type="ARBA" id="ARBA00001957"/>
    </source>
</evidence>
<evidence type="ECO:0000256" key="2">
    <source>
        <dbReference type="ARBA" id="ARBA00022450"/>
    </source>
</evidence>
<feature type="domain" description="Carrier" evidence="7">
    <location>
        <begin position="4776"/>
        <end position="4850"/>
    </location>
</feature>
<keyword evidence="4" id="KW-0677">Repeat</keyword>
<comment type="caution">
    <text evidence="8">The sequence shown here is derived from an EMBL/GenBank/DDBJ whole genome shotgun (WGS) entry which is preliminary data.</text>
</comment>
<feature type="domain" description="Carrier" evidence="7">
    <location>
        <begin position="1607"/>
        <end position="1682"/>
    </location>
</feature>
<dbReference type="PROSITE" id="PS00012">
    <property type="entry name" value="PHOSPHOPANTETHEINE"/>
    <property type="match status" value="5"/>
</dbReference>
<dbReference type="NCBIfam" id="NF004282">
    <property type="entry name" value="PRK05691.1"/>
    <property type="match status" value="6"/>
</dbReference>
<keyword evidence="2" id="KW-0596">Phosphopantetheine</keyword>
<dbReference type="InterPro" id="IPR023213">
    <property type="entry name" value="CAT-like_dom_sf"/>
</dbReference>
<dbReference type="InterPro" id="IPR036736">
    <property type="entry name" value="ACP-like_sf"/>
</dbReference>
<dbReference type="SUPFAM" id="SSF47336">
    <property type="entry name" value="ACP-like"/>
    <property type="match status" value="5"/>
</dbReference>
<accession>A0ABW2PEE3</accession>